<dbReference type="CDD" id="cd05141">
    <property type="entry name" value="Barstar_evA4336-like"/>
    <property type="match status" value="1"/>
</dbReference>
<organism evidence="3 4">
    <name type="scientific">Saccharopolyspora cebuensis</name>
    <dbReference type="NCBI Taxonomy" id="418759"/>
    <lineage>
        <taxon>Bacteria</taxon>
        <taxon>Bacillati</taxon>
        <taxon>Actinomycetota</taxon>
        <taxon>Actinomycetes</taxon>
        <taxon>Pseudonocardiales</taxon>
        <taxon>Pseudonocardiaceae</taxon>
        <taxon>Saccharopolyspora</taxon>
    </lineage>
</organism>
<dbReference type="Pfam" id="PF01337">
    <property type="entry name" value="Barstar"/>
    <property type="match status" value="1"/>
</dbReference>
<evidence type="ECO:0000256" key="1">
    <source>
        <dbReference type="ARBA" id="ARBA00006845"/>
    </source>
</evidence>
<dbReference type="InterPro" id="IPR035905">
    <property type="entry name" value="Barstar-like_sf"/>
</dbReference>
<evidence type="ECO:0000313" key="4">
    <source>
        <dbReference type="Proteomes" id="UP001564626"/>
    </source>
</evidence>
<dbReference type="SUPFAM" id="SSF52038">
    <property type="entry name" value="Barstar-related"/>
    <property type="match status" value="1"/>
</dbReference>
<reference evidence="3 4" key="1">
    <citation type="submission" date="2024-08" db="EMBL/GenBank/DDBJ databases">
        <title>Genome mining of Saccharopolyspora cebuensis PGLac3 from Nigerian medicinal plant.</title>
        <authorList>
            <person name="Ezeobiora C.E."/>
            <person name="Igbokwe N.H."/>
            <person name="Amin D.H."/>
            <person name="Mendie U.E."/>
        </authorList>
    </citation>
    <scope>NUCLEOTIDE SEQUENCE [LARGE SCALE GENOMIC DNA]</scope>
    <source>
        <strain evidence="3 4">PGLac3</strain>
    </source>
</reference>
<comment type="caution">
    <text evidence="3">The sequence shown here is derived from an EMBL/GenBank/DDBJ whole genome shotgun (WGS) entry which is preliminary data.</text>
</comment>
<name>A0ABV4CGL7_9PSEU</name>
<keyword evidence="4" id="KW-1185">Reference proteome</keyword>
<dbReference type="RefSeq" id="WP_345364753.1">
    <property type="nucleotide sequence ID" value="NZ_BAABII010000012.1"/>
</dbReference>
<dbReference type="InterPro" id="IPR000468">
    <property type="entry name" value="Barstar"/>
</dbReference>
<proteinExistence type="inferred from homology"/>
<comment type="similarity">
    <text evidence="1">Belongs to the barstar family.</text>
</comment>
<sequence length="122" mass="13193">MSEVEQPSADVTTRQAVAEAEQRGAAVHVVDGAELVNKRTTLEGIAAAMNFPEWTGRNLDALYDCLTDLSWLPEGEHVLVWSGHAALAKNDPKAFRGIQAVLRDASLNSMCGRNFSAVLARD</sequence>
<dbReference type="Proteomes" id="UP001564626">
    <property type="component" value="Unassembled WGS sequence"/>
</dbReference>
<protein>
    <submittedName>
        <fullName evidence="3">Barstar family protein</fullName>
    </submittedName>
</protein>
<evidence type="ECO:0000259" key="2">
    <source>
        <dbReference type="Pfam" id="PF01337"/>
    </source>
</evidence>
<feature type="domain" description="Barstar (barnase inhibitor)" evidence="2">
    <location>
        <begin position="26"/>
        <end position="107"/>
    </location>
</feature>
<dbReference type="Gene3D" id="3.30.370.10">
    <property type="entry name" value="Barstar-like"/>
    <property type="match status" value="1"/>
</dbReference>
<dbReference type="EMBL" id="JBGEHV010000009">
    <property type="protein sequence ID" value="MEY8039222.1"/>
    <property type="molecule type" value="Genomic_DNA"/>
</dbReference>
<gene>
    <name evidence="3" type="ORF">AB8O55_07410</name>
</gene>
<accession>A0ABV4CGL7</accession>
<evidence type="ECO:0000313" key="3">
    <source>
        <dbReference type="EMBL" id="MEY8039222.1"/>
    </source>
</evidence>